<dbReference type="AlphaFoldDB" id="A0A4R7G2U0"/>
<evidence type="ECO:0000313" key="1">
    <source>
        <dbReference type="EMBL" id="TDS85673.1"/>
    </source>
</evidence>
<dbReference type="InterPro" id="IPR036563">
    <property type="entry name" value="MoaE_sf"/>
</dbReference>
<dbReference type="SUPFAM" id="SSF54690">
    <property type="entry name" value="Molybdopterin synthase subunit MoaE"/>
    <property type="match status" value="1"/>
</dbReference>
<sequence>MSSETPQELNQAGFAAEEPFEFPQERVILARLSDEPLSPAEAEAEVWAERAGAVVGFSGIVRNHDQGQPVHRLSYTAHPSAAEAIAQVAVDVAARFPTVRVWVAHRVGELGIGDHALVAAVASAHRAEAFQACAELVEATKQQVPIWKEQFFADGSKEWVGL</sequence>
<accession>A0A4R7G2U0</accession>
<dbReference type="RefSeq" id="WP_084479345.1">
    <property type="nucleotide sequence ID" value="NZ_SOAN01000005.1"/>
</dbReference>
<reference evidence="1 2" key="1">
    <citation type="submission" date="2019-03" db="EMBL/GenBank/DDBJ databases">
        <title>Genomic Encyclopedia of Type Strains, Phase III (KMG-III): the genomes of soil and plant-associated and newly described type strains.</title>
        <authorList>
            <person name="Whitman W."/>
        </authorList>
    </citation>
    <scope>NUCLEOTIDE SEQUENCE [LARGE SCALE GENOMIC DNA]</scope>
    <source>
        <strain evidence="1 2">DSM 27373</strain>
    </source>
</reference>
<dbReference type="PANTHER" id="PTHR23404">
    <property type="entry name" value="MOLYBDOPTERIN SYNTHASE RELATED"/>
    <property type="match status" value="1"/>
</dbReference>
<dbReference type="EMBL" id="SOAN01000005">
    <property type="protein sequence ID" value="TDS85673.1"/>
    <property type="molecule type" value="Genomic_DNA"/>
</dbReference>
<keyword evidence="2" id="KW-1185">Reference proteome</keyword>
<protein>
    <submittedName>
        <fullName evidence="1">Molybdopterin synthase subunit MoaE</fullName>
    </submittedName>
</protein>
<dbReference type="GO" id="GO:0006777">
    <property type="term" value="P:Mo-molybdopterin cofactor biosynthetic process"/>
    <property type="evidence" value="ECO:0007669"/>
    <property type="project" value="InterPro"/>
</dbReference>
<dbReference type="Proteomes" id="UP000294506">
    <property type="component" value="Unassembled WGS sequence"/>
</dbReference>
<dbReference type="Pfam" id="PF02391">
    <property type="entry name" value="MoaE"/>
    <property type="match status" value="1"/>
</dbReference>
<name>A0A4R7G2U0_9MICC</name>
<dbReference type="CDD" id="cd00756">
    <property type="entry name" value="MoaE"/>
    <property type="match status" value="1"/>
</dbReference>
<dbReference type="Gene3D" id="3.90.1170.40">
    <property type="entry name" value="Molybdopterin biosynthesis MoaE subunit"/>
    <property type="match status" value="1"/>
</dbReference>
<comment type="caution">
    <text evidence="1">The sequence shown here is derived from an EMBL/GenBank/DDBJ whole genome shotgun (WGS) entry which is preliminary data.</text>
</comment>
<evidence type="ECO:0000313" key="2">
    <source>
        <dbReference type="Proteomes" id="UP000294506"/>
    </source>
</evidence>
<dbReference type="InterPro" id="IPR003448">
    <property type="entry name" value="Mopterin_biosynth_MoaE"/>
</dbReference>
<gene>
    <name evidence="1" type="ORF">EV640_10514</name>
</gene>
<proteinExistence type="predicted"/>
<organism evidence="1 2">
    <name type="scientific">Nesterenkonia aurantiaca</name>
    <dbReference type="NCBI Taxonomy" id="1436010"/>
    <lineage>
        <taxon>Bacteria</taxon>
        <taxon>Bacillati</taxon>
        <taxon>Actinomycetota</taxon>
        <taxon>Actinomycetes</taxon>
        <taxon>Micrococcales</taxon>
        <taxon>Micrococcaceae</taxon>
        <taxon>Nesterenkonia</taxon>
    </lineage>
</organism>